<proteinExistence type="predicted"/>
<evidence type="ECO:0000313" key="3">
    <source>
        <dbReference type="Proteomes" id="UP000004477"/>
    </source>
</evidence>
<feature type="transmembrane region" description="Helical" evidence="1">
    <location>
        <begin position="16"/>
        <end position="41"/>
    </location>
</feature>
<dbReference type="PaxDb" id="537011-PREVCOP_06095"/>
<organism evidence="2 3">
    <name type="scientific">Segatella copri DSM 18205</name>
    <dbReference type="NCBI Taxonomy" id="537011"/>
    <lineage>
        <taxon>Bacteria</taxon>
        <taxon>Pseudomonadati</taxon>
        <taxon>Bacteroidota</taxon>
        <taxon>Bacteroidia</taxon>
        <taxon>Bacteroidales</taxon>
        <taxon>Prevotellaceae</taxon>
        <taxon>Segatella</taxon>
    </lineage>
</organism>
<dbReference type="AlphaFoldDB" id="D1PFT6"/>
<evidence type="ECO:0000313" key="2">
    <source>
        <dbReference type="EMBL" id="EFB34376.1"/>
    </source>
</evidence>
<sequence>MFCAVRQKINISKRPMYLIVLRFDFMEIIMILGFIVFWLFYIRLQKYKIYGEKVHGNICFL</sequence>
<dbReference type="HOGENOM" id="CLU_2918821_0_0_10"/>
<comment type="caution">
    <text evidence="2">The sequence shown here is derived from an EMBL/GenBank/DDBJ whole genome shotgun (WGS) entry which is preliminary data.</text>
</comment>
<accession>D1PFT6</accession>
<name>D1PFT6_9BACT</name>
<protein>
    <submittedName>
        <fullName evidence="2">Uncharacterized protein</fullName>
    </submittedName>
</protein>
<keyword evidence="3" id="KW-1185">Reference proteome</keyword>
<evidence type="ECO:0000256" key="1">
    <source>
        <dbReference type="SAM" id="Phobius"/>
    </source>
</evidence>
<keyword evidence="1" id="KW-0812">Transmembrane</keyword>
<keyword evidence="1" id="KW-1133">Transmembrane helix</keyword>
<gene>
    <name evidence="2" type="ORF">PREVCOP_06095</name>
</gene>
<reference evidence="2" key="1">
    <citation type="submission" date="2009-11" db="EMBL/GenBank/DDBJ databases">
        <authorList>
            <person name="Weinstock G."/>
            <person name="Sodergren E."/>
            <person name="Clifton S."/>
            <person name="Fulton L."/>
            <person name="Fulton B."/>
            <person name="Courtney L."/>
            <person name="Fronick C."/>
            <person name="Harrison M."/>
            <person name="Strong C."/>
            <person name="Farmer C."/>
            <person name="Delahaunty K."/>
            <person name="Markovic C."/>
            <person name="Hall O."/>
            <person name="Minx P."/>
            <person name="Tomlinson C."/>
            <person name="Mitreva M."/>
            <person name="Nelson J."/>
            <person name="Hou S."/>
            <person name="Wollam A."/>
            <person name="Pepin K.H."/>
            <person name="Johnson M."/>
            <person name="Bhonagiri V."/>
            <person name="Nash W.E."/>
            <person name="Warren W."/>
            <person name="Chinwalla A."/>
            <person name="Mardis E.R."/>
            <person name="Wilson R.K."/>
        </authorList>
    </citation>
    <scope>NUCLEOTIDE SEQUENCE [LARGE SCALE GENOMIC DNA]</scope>
    <source>
        <strain evidence="2">DSM 18205</strain>
    </source>
</reference>
<keyword evidence="1" id="KW-0472">Membrane</keyword>
<dbReference type="Proteomes" id="UP000004477">
    <property type="component" value="Unassembled WGS sequence"/>
</dbReference>
<dbReference type="EMBL" id="ACBX02000037">
    <property type="protein sequence ID" value="EFB34376.1"/>
    <property type="molecule type" value="Genomic_DNA"/>
</dbReference>